<evidence type="ECO:0000256" key="1">
    <source>
        <dbReference type="ARBA" id="ARBA00023239"/>
    </source>
</evidence>
<dbReference type="EMBL" id="DTGA01000080">
    <property type="protein sequence ID" value="HGB30874.1"/>
    <property type="molecule type" value="Genomic_DNA"/>
</dbReference>
<dbReference type="GO" id="GO:0016787">
    <property type="term" value="F:hydrolase activity"/>
    <property type="evidence" value="ECO:0007669"/>
    <property type="project" value="InterPro"/>
</dbReference>
<proteinExistence type="predicted"/>
<feature type="domain" description="Amidohydrolase-related" evidence="2">
    <location>
        <begin position="91"/>
        <end position="320"/>
    </location>
</feature>
<dbReference type="InterPro" id="IPR006680">
    <property type="entry name" value="Amidohydro-rel"/>
</dbReference>
<evidence type="ECO:0000259" key="2">
    <source>
        <dbReference type="Pfam" id="PF04909"/>
    </source>
</evidence>
<dbReference type="AlphaFoldDB" id="A0A7C3WXG9"/>
<keyword evidence="1" id="KW-0456">Lyase</keyword>
<dbReference type="InterPro" id="IPR032466">
    <property type="entry name" value="Metal_Hydrolase"/>
</dbReference>
<sequence>MKSFNIINAHIHFESIPLIEETKLFFQTLGIEKVNVLSYATLEKVNSNPQALCLKARYPEDVYISGGLDYSEIDGKLDKDIEKLLGDQVVKLKEIGFDGIKILETKPDFAKKMPFPIDSPVYTSFFSFIEESGLPIFWHVADPEEFWDREKLPKFAKEMGWDYTDGSYPTKEELYQRVDNILKRFPNLKVIFAHFYFLSADLKRASELLDRYPNVNLDITPGSEMYYNFSVDPKFSRDFFIKYQDRIIFGDDTEIVGEDIEKDIITNRINFIRTFLETGEEFLPGSAYTAFLGKFGKIRGIKLPDSVLEKIYSQNFLRLVGDKPSLLDLSLAKEECFRIGNILETKYKYPKEANFGYQAGEFLESI</sequence>
<organism evidence="3">
    <name type="scientific">Dictyoglomus turgidum</name>
    <dbReference type="NCBI Taxonomy" id="513050"/>
    <lineage>
        <taxon>Bacteria</taxon>
        <taxon>Pseudomonadati</taxon>
        <taxon>Dictyoglomota</taxon>
        <taxon>Dictyoglomia</taxon>
        <taxon>Dictyoglomales</taxon>
        <taxon>Dictyoglomaceae</taxon>
        <taxon>Dictyoglomus</taxon>
    </lineage>
</organism>
<dbReference type="PANTHER" id="PTHR21240">
    <property type="entry name" value="2-AMINO-3-CARBOXYLMUCONATE-6-SEMIALDEHYDE DECARBOXYLASE"/>
    <property type="match status" value="1"/>
</dbReference>
<dbReference type="SUPFAM" id="SSF51556">
    <property type="entry name" value="Metallo-dependent hydrolases"/>
    <property type="match status" value="1"/>
</dbReference>
<dbReference type="PANTHER" id="PTHR21240:SF28">
    <property type="entry name" value="ISO-OROTATE DECARBOXYLASE (EUROFUNG)"/>
    <property type="match status" value="1"/>
</dbReference>
<dbReference type="Pfam" id="PF04909">
    <property type="entry name" value="Amidohydro_2"/>
    <property type="match status" value="1"/>
</dbReference>
<dbReference type="Gene3D" id="3.20.20.140">
    <property type="entry name" value="Metal-dependent hydrolases"/>
    <property type="match status" value="1"/>
</dbReference>
<dbReference type="GO" id="GO:0005737">
    <property type="term" value="C:cytoplasm"/>
    <property type="evidence" value="ECO:0007669"/>
    <property type="project" value="TreeGrafter"/>
</dbReference>
<dbReference type="InterPro" id="IPR032465">
    <property type="entry name" value="ACMSD"/>
</dbReference>
<reference evidence="3" key="1">
    <citation type="journal article" date="2020" name="mSystems">
        <title>Genome- and Community-Level Interaction Insights into Carbon Utilization and Element Cycling Functions of Hydrothermarchaeota in Hydrothermal Sediment.</title>
        <authorList>
            <person name="Zhou Z."/>
            <person name="Liu Y."/>
            <person name="Xu W."/>
            <person name="Pan J."/>
            <person name="Luo Z.H."/>
            <person name="Li M."/>
        </authorList>
    </citation>
    <scope>NUCLEOTIDE SEQUENCE [LARGE SCALE GENOMIC DNA]</scope>
    <source>
        <strain evidence="3">SpSt-751</strain>
    </source>
</reference>
<dbReference type="GO" id="GO:0019748">
    <property type="term" value="P:secondary metabolic process"/>
    <property type="evidence" value="ECO:0007669"/>
    <property type="project" value="TreeGrafter"/>
</dbReference>
<comment type="caution">
    <text evidence="3">The sequence shown here is derived from an EMBL/GenBank/DDBJ whole genome shotgun (WGS) entry which is preliminary data.</text>
</comment>
<name>A0A7C3WXG9_9BACT</name>
<protein>
    <recommendedName>
        <fullName evidence="2">Amidohydrolase-related domain-containing protein</fullName>
    </recommendedName>
</protein>
<dbReference type="GO" id="GO:0016831">
    <property type="term" value="F:carboxy-lyase activity"/>
    <property type="evidence" value="ECO:0007669"/>
    <property type="project" value="InterPro"/>
</dbReference>
<accession>A0A7C3WXG9</accession>
<gene>
    <name evidence="3" type="ORF">ENV35_03240</name>
</gene>
<evidence type="ECO:0000313" key="3">
    <source>
        <dbReference type="EMBL" id="HGB30874.1"/>
    </source>
</evidence>